<name>A0A0B6AUM6_PRIM2</name>
<protein>
    <submittedName>
        <fullName evidence="2">Uncharacterized protein</fullName>
    </submittedName>
</protein>
<feature type="compositionally biased region" description="Basic and acidic residues" evidence="1">
    <location>
        <begin position="25"/>
        <end position="35"/>
    </location>
</feature>
<dbReference type="Proteomes" id="UP000031829">
    <property type="component" value="Chromosome"/>
</dbReference>
<dbReference type="GeneID" id="93646155"/>
<evidence type="ECO:0000313" key="2">
    <source>
        <dbReference type="EMBL" id="AJI23554.1"/>
    </source>
</evidence>
<feature type="region of interest" description="Disordered" evidence="1">
    <location>
        <begin position="25"/>
        <end position="46"/>
    </location>
</feature>
<proteinExistence type="predicted"/>
<dbReference type="RefSeq" id="WP_013082476.1">
    <property type="nucleotide sequence ID" value="NZ_BCVB01000002.1"/>
</dbReference>
<reference evidence="2 3" key="1">
    <citation type="journal article" date="2015" name="Genome Announc.">
        <title>Complete genome sequences for 35 biothreat assay-relevant bacillus species.</title>
        <authorList>
            <person name="Johnson S.L."/>
            <person name="Daligault H.E."/>
            <person name="Davenport K.W."/>
            <person name="Jaissle J."/>
            <person name="Frey K.G."/>
            <person name="Ladner J.T."/>
            <person name="Broomall S.M."/>
            <person name="Bishop-Lilly K.A."/>
            <person name="Bruce D.C."/>
            <person name="Gibbons H.S."/>
            <person name="Coyne S.R."/>
            <person name="Lo C.C."/>
            <person name="Meincke L."/>
            <person name="Munk A.C."/>
            <person name="Koroleva G.I."/>
            <person name="Rosenzweig C.N."/>
            <person name="Palacios G.F."/>
            <person name="Redden C.L."/>
            <person name="Minogue T.D."/>
            <person name="Chain P.S."/>
        </authorList>
    </citation>
    <scope>NUCLEOTIDE SEQUENCE [LARGE SCALE GENOMIC DNA]</scope>
    <source>
        <strain evidence="3">ATCC 14581 / DSM 32 / JCM 2506 / NBRC 15308 / NCIMB 9376 / NCTC 10342 / NRRL B-14308 / VKM B-512</strain>
    </source>
</reference>
<dbReference type="EMBL" id="CP009920">
    <property type="protein sequence ID" value="AJI23554.1"/>
    <property type="molecule type" value="Genomic_DNA"/>
</dbReference>
<accession>A0A0B6AUM6</accession>
<dbReference type="AlphaFoldDB" id="A0A0B6AUM6"/>
<gene>
    <name evidence="2" type="ORF">BG04_3860</name>
</gene>
<sequence length="46" mass="5155">MPKNKQTPSSQVDQKQVVDDKAKALRENNYEDGHIRKITQSGADGQ</sequence>
<organism evidence="2 3">
    <name type="scientific">Priestia megaterium (strain ATCC 14581 / DSM 32 / CCUG 1817 / JCM 2506 / NBRC 15308 / NCIMB 9376 / NCTC 10342 / NRRL B-14308 / VKM B-512 / Ford 19)</name>
    <name type="common">Bacillus megaterium</name>
    <dbReference type="NCBI Taxonomy" id="1348623"/>
    <lineage>
        <taxon>Bacteria</taxon>
        <taxon>Bacillati</taxon>
        <taxon>Bacillota</taxon>
        <taxon>Bacilli</taxon>
        <taxon>Bacillales</taxon>
        <taxon>Bacillaceae</taxon>
        <taxon>Priestia</taxon>
    </lineage>
</organism>
<dbReference type="KEGG" id="bmeg:BG04_3860"/>
<dbReference type="HOGENOM" id="CLU_3216781_0_0_9"/>
<evidence type="ECO:0000256" key="1">
    <source>
        <dbReference type="SAM" id="MobiDB-lite"/>
    </source>
</evidence>
<evidence type="ECO:0000313" key="3">
    <source>
        <dbReference type="Proteomes" id="UP000031829"/>
    </source>
</evidence>